<evidence type="ECO:0000256" key="1">
    <source>
        <dbReference type="ARBA" id="ARBA00001823"/>
    </source>
</evidence>
<accession>A0A967ABL9</accession>
<dbReference type="HAMAP" id="MF_00065">
    <property type="entry name" value="Adenylyl_sulf_kinase"/>
    <property type="match status" value="1"/>
</dbReference>
<dbReference type="NCBIfam" id="NF003013">
    <property type="entry name" value="PRK03846.1"/>
    <property type="match status" value="1"/>
</dbReference>
<dbReference type="GO" id="GO:0005524">
    <property type="term" value="F:ATP binding"/>
    <property type="evidence" value="ECO:0007669"/>
    <property type="project" value="UniProtKB-UniRule"/>
</dbReference>
<protein>
    <recommendedName>
        <fullName evidence="5 13">Adenylyl-sulfate kinase</fullName>
        <ecNumber evidence="5 13">2.7.1.25</ecNumber>
    </recommendedName>
    <alternativeName>
        <fullName evidence="11 13">APS kinase</fullName>
    </alternativeName>
    <alternativeName>
        <fullName evidence="12 13">ATP adenosine-5'-phosphosulfate 3'-phosphotransferase</fullName>
    </alternativeName>
    <alternativeName>
        <fullName evidence="10 13">Adenosine-5'-phosphosulfate kinase</fullName>
    </alternativeName>
</protein>
<dbReference type="InterPro" id="IPR002891">
    <property type="entry name" value="APS"/>
</dbReference>
<dbReference type="PANTHER" id="PTHR11055">
    <property type="entry name" value="BIFUNCTIONAL 3'-PHOSPHOADENOSINE 5'-PHOSPHOSULFATE SYNTHASE"/>
    <property type="match status" value="1"/>
</dbReference>
<dbReference type="GO" id="GO:0000103">
    <property type="term" value="P:sulfate assimilation"/>
    <property type="evidence" value="ECO:0007669"/>
    <property type="project" value="UniProtKB-UniRule"/>
</dbReference>
<dbReference type="CDD" id="cd02027">
    <property type="entry name" value="APSK"/>
    <property type="match status" value="1"/>
</dbReference>
<gene>
    <name evidence="13 16" type="primary">cysC</name>
    <name evidence="16" type="ORF">G7034_02305</name>
</gene>
<comment type="function">
    <text evidence="2 13 14">Catalyzes the synthesis of activated sulfate.</text>
</comment>
<dbReference type="EMBL" id="JAANAS010000024">
    <property type="protein sequence ID" value="NGZ89081.1"/>
    <property type="molecule type" value="Genomic_DNA"/>
</dbReference>
<dbReference type="SUPFAM" id="SSF52540">
    <property type="entry name" value="P-loop containing nucleoside triphosphate hydrolases"/>
    <property type="match status" value="1"/>
</dbReference>
<dbReference type="NCBIfam" id="TIGR00455">
    <property type="entry name" value="apsK"/>
    <property type="match status" value="1"/>
</dbReference>
<keyword evidence="13" id="KW-0597">Phosphoprotein</keyword>
<feature type="domain" description="APS kinase" evidence="15">
    <location>
        <begin position="25"/>
        <end position="174"/>
    </location>
</feature>
<keyword evidence="8 13" id="KW-0418">Kinase</keyword>
<evidence type="ECO:0000256" key="7">
    <source>
        <dbReference type="ARBA" id="ARBA00022741"/>
    </source>
</evidence>
<name>A0A967ABL9_9FLAO</name>
<proteinExistence type="inferred from homology"/>
<comment type="pathway">
    <text evidence="3 13 14">Sulfur metabolism; hydrogen sulfide biosynthesis; sulfite from sulfate: step 2/3.</text>
</comment>
<keyword evidence="6 13" id="KW-0808">Transferase</keyword>
<evidence type="ECO:0000313" key="16">
    <source>
        <dbReference type="EMBL" id="NGZ89081.1"/>
    </source>
</evidence>
<evidence type="ECO:0000256" key="13">
    <source>
        <dbReference type="HAMAP-Rule" id="MF_00065"/>
    </source>
</evidence>
<evidence type="ECO:0000256" key="12">
    <source>
        <dbReference type="ARBA" id="ARBA00031464"/>
    </source>
</evidence>
<evidence type="ECO:0000256" key="14">
    <source>
        <dbReference type="RuleBase" id="RU004347"/>
    </source>
</evidence>
<organism evidence="16 17">
    <name type="scientific">Psychroflexus maritimus</name>
    <dbReference type="NCBI Taxonomy" id="2714865"/>
    <lineage>
        <taxon>Bacteria</taxon>
        <taxon>Pseudomonadati</taxon>
        <taxon>Bacteroidota</taxon>
        <taxon>Flavobacteriia</taxon>
        <taxon>Flavobacteriales</taxon>
        <taxon>Flavobacteriaceae</taxon>
        <taxon>Psychroflexus</taxon>
    </lineage>
</organism>
<reference evidence="16" key="1">
    <citation type="submission" date="2020-03" db="EMBL/GenBank/DDBJ databases">
        <title>Psychroflexus Maritimus sp. nov., isolate from marine sediment.</title>
        <authorList>
            <person name="Zhong Y.-L."/>
        </authorList>
    </citation>
    <scope>NUCLEOTIDE SEQUENCE</scope>
    <source>
        <strain evidence="16">C1</strain>
    </source>
</reference>
<dbReference type="PANTHER" id="PTHR11055:SF1">
    <property type="entry name" value="PAPS SYNTHETASE, ISOFORM D"/>
    <property type="match status" value="1"/>
</dbReference>
<dbReference type="Pfam" id="PF01583">
    <property type="entry name" value="APS_kinase"/>
    <property type="match status" value="1"/>
</dbReference>
<feature type="binding site" evidence="13">
    <location>
        <begin position="32"/>
        <end position="39"/>
    </location>
    <ligand>
        <name>ATP</name>
        <dbReference type="ChEBI" id="CHEBI:30616"/>
    </ligand>
</feature>
<evidence type="ECO:0000256" key="9">
    <source>
        <dbReference type="ARBA" id="ARBA00022840"/>
    </source>
</evidence>
<keyword evidence="7 13" id="KW-0547">Nucleotide-binding</keyword>
<dbReference type="Gene3D" id="3.40.50.300">
    <property type="entry name" value="P-loop containing nucleotide triphosphate hydrolases"/>
    <property type="match status" value="1"/>
</dbReference>
<evidence type="ECO:0000256" key="3">
    <source>
        <dbReference type="ARBA" id="ARBA00004806"/>
    </source>
</evidence>
<evidence type="ECO:0000256" key="8">
    <source>
        <dbReference type="ARBA" id="ARBA00022777"/>
    </source>
</evidence>
<feature type="active site" description="Phosphoserine intermediate" evidence="13">
    <location>
        <position position="106"/>
    </location>
</feature>
<evidence type="ECO:0000313" key="17">
    <source>
        <dbReference type="Proteomes" id="UP000643701"/>
    </source>
</evidence>
<dbReference type="RefSeq" id="WP_166399345.1">
    <property type="nucleotide sequence ID" value="NZ_JAANAS010000024.1"/>
</dbReference>
<keyword evidence="17" id="KW-1185">Reference proteome</keyword>
<evidence type="ECO:0000256" key="10">
    <source>
        <dbReference type="ARBA" id="ARBA00029724"/>
    </source>
</evidence>
<dbReference type="EC" id="2.7.1.25" evidence="5 13"/>
<evidence type="ECO:0000256" key="11">
    <source>
        <dbReference type="ARBA" id="ARBA00031393"/>
    </source>
</evidence>
<dbReference type="FunFam" id="3.40.50.300:FF:000212">
    <property type="entry name" value="Adenylyl-sulfate kinase"/>
    <property type="match status" value="1"/>
</dbReference>
<dbReference type="InterPro" id="IPR059117">
    <property type="entry name" value="APS_kinase_dom"/>
</dbReference>
<dbReference type="AlphaFoldDB" id="A0A967ABL9"/>
<evidence type="ECO:0000256" key="5">
    <source>
        <dbReference type="ARBA" id="ARBA00012121"/>
    </source>
</evidence>
<evidence type="ECO:0000256" key="6">
    <source>
        <dbReference type="ARBA" id="ARBA00022679"/>
    </source>
</evidence>
<comment type="caution">
    <text evidence="16">The sequence shown here is derived from an EMBL/GenBank/DDBJ whole genome shotgun (WGS) entry which is preliminary data.</text>
</comment>
<dbReference type="Proteomes" id="UP000643701">
    <property type="component" value="Unassembled WGS sequence"/>
</dbReference>
<comment type="catalytic activity">
    <reaction evidence="1 13 14">
        <text>adenosine 5'-phosphosulfate + ATP = 3'-phosphoadenylyl sulfate + ADP + H(+)</text>
        <dbReference type="Rhea" id="RHEA:24152"/>
        <dbReference type="ChEBI" id="CHEBI:15378"/>
        <dbReference type="ChEBI" id="CHEBI:30616"/>
        <dbReference type="ChEBI" id="CHEBI:58243"/>
        <dbReference type="ChEBI" id="CHEBI:58339"/>
        <dbReference type="ChEBI" id="CHEBI:456216"/>
        <dbReference type="EC" id="2.7.1.25"/>
    </reaction>
</comment>
<dbReference type="GO" id="GO:0070814">
    <property type="term" value="P:hydrogen sulfide biosynthetic process"/>
    <property type="evidence" value="ECO:0007669"/>
    <property type="project" value="UniProtKB-UniRule"/>
</dbReference>
<evidence type="ECO:0000259" key="15">
    <source>
        <dbReference type="Pfam" id="PF01583"/>
    </source>
</evidence>
<evidence type="ECO:0000256" key="4">
    <source>
        <dbReference type="ARBA" id="ARBA00007008"/>
    </source>
</evidence>
<keyword evidence="9 13" id="KW-0067">ATP-binding</keyword>
<sequence length="198" mass="22166">MNKNIISQTYDITREQRNKQNAHPSFVLWFTGLSGSGKSTLANAVEKLLFEKGIQTYTLDGDNIRQGVNRGLGFSAEDRKENLRRIAEVAKLFVDAGQICFSAFISPMRKDREMIASIVGEKDFFEVFVDTPLEVCEARDVKGLYKKARAGEITNFTGISAPYEAPENPALHIQTANESIEDSAKKIIAFIEEKINKL</sequence>
<dbReference type="InterPro" id="IPR027417">
    <property type="entry name" value="P-loop_NTPase"/>
</dbReference>
<dbReference type="GO" id="GO:0004020">
    <property type="term" value="F:adenylylsulfate kinase activity"/>
    <property type="evidence" value="ECO:0007669"/>
    <property type="project" value="UniProtKB-UniRule"/>
</dbReference>
<evidence type="ECO:0000256" key="2">
    <source>
        <dbReference type="ARBA" id="ARBA00002632"/>
    </source>
</evidence>
<comment type="similarity">
    <text evidence="4 13 14">Belongs to the APS kinase family.</text>
</comment>